<dbReference type="EMBL" id="LAZR01000033">
    <property type="protein sequence ID" value="KKO01971.1"/>
    <property type="molecule type" value="Genomic_DNA"/>
</dbReference>
<dbReference type="AlphaFoldDB" id="A0A0F9V9X6"/>
<name>A0A0F9V9X6_9ZZZZ</name>
<organism evidence="1">
    <name type="scientific">marine sediment metagenome</name>
    <dbReference type="NCBI Taxonomy" id="412755"/>
    <lineage>
        <taxon>unclassified sequences</taxon>
        <taxon>metagenomes</taxon>
        <taxon>ecological metagenomes</taxon>
    </lineage>
</organism>
<protein>
    <submittedName>
        <fullName evidence="1">Uncharacterized protein</fullName>
    </submittedName>
</protein>
<accession>A0A0F9V9X6</accession>
<reference evidence="1" key="1">
    <citation type="journal article" date="2015" name="Nature">
        <title>Complex archaea that bridge the gap between prokaryotes and eukaryotes.</title>
        <authorList>
            <person name="Spang A."/>
            <person name="Saw J.H."/>
            <person name="Jorgensen S.L."/>
            <person name="Zaremba-Niedzwiedzka K."/>
            <person name="Martijn J."/>
            <person name="Lind A.E."/>
            <person name="van Eijk R."/>
            <person name="Schleper C."/>
            <person name="Guy L."/>
            <person name="Ettema T.J."/>
        </authorList>
    </citation>
    <scope>NUCLEOTIDE SEQUENCE</scope>
</reference>
<gene>
    <name evidence="1" type="ORF">LCGC14_0113260</name>
</gene>
<sequence length="157" mass="17429">MPAIHFTYGDVTGGMLAHTGINGFFNAATGEVFFCARCQHLDVIKEGCMDGLPDGGTVHSTLEQGGAQWGKRSTTYDDIYAWTAAHDWVHFVTHKDPQENTELHFTTILDAQDKVAKRFAKEWSAVPVICRHPDPNGVEAMRKHREAIKSMPNCESP</sequence>
<comment type="caution">
    <text evidence="1">The sequence shown here is derived from an EMBL/GenBank/DDBJ whole genome shotgun (WGS) entry which is preliminary data.</text>
</comment>
<proteinExistence type="predicted"/>
<evidence type="ECO:0000313" key="1">
    <source>
        <dbReference type="EMBL" id="KKO01971.1"/>
    </source>
</evidence>